<evidence type="ECO:0000313" key="2">
    <source>
        <dbReference type="Proteomes" id="UP001305521"/>
    </source>
</evidence>
<organism evidence="1 2">
    <name type="scientific">Sediminicoccus rosea</name>
    <dbReference type="NCBI Taxonomy" id="1225128"/>
    <lineage>
        <taxon>Bacteria</taxon>
        <taxon>Pseudomonadati</taxon>
        <taxon>Pseudomonadota</taxon>
        <taxon>Alphaproteobacteria</taxon>
        <taxon>Acetobacterales</taxon>
        <taxon>Roseomonadaceae</taxon>
        <taxon>Sediminicoccus</taxon>
    </lineage>
</organism>
<dbReference type="EMBL" id="CP137852">
    <property type="protein sequence ID" value="WPB85052.1"/>
    <property type="molecule type" value="Genomic_DNA"/>
</dbReference>
<dbReference type="Proteomes" id="UP001305521">
    <property type="component" value="Chromosome"/>
</dbReference>
<name>A0ABZ0PHH7_9PROT</name>
<reference evidence="1 2" key="1">
    <citation type="submission" date="2023-11" db="EMBL/GenBank/DDBJ databases">
        <title>Arctic aerobic anoxygenic photoheterotroph Sediminicoccus rosea KRV36 adapts its photosynthesis to long days of polar summer.</title>
        <authorList>
            <person name="Tomasch J."/>
            <person name="Kopejtka K."/>
            <person name="Bily T."/>
            <person name="Gardiner A.T."/>
            <person name="Gardian Z."/>
            <person name="Shivaramu S."/>
            <person name="Koblizek M."/>
            <person name="Engelhardt F."/>
            <person name="Kaftan D."/>
        </authorList>
    </citation>
    <scope>NUCLEOTIDE SEQUENCE [LARGE SCALE GENOMIC DNA]</scope>
    <source>
        <strain evidence="1 2">R-30</strain>
    </source>
</reference>
<evidence type="ECO:0000313" key="1">
    <source>
        <dbReference type="EMBL" id="WPB85052.1"/>
    </source>
</evidence>
<proteinExistence type="predicted"/>
<keyword evidence="2" id="KW-1185">Reference proteome</keyword>
<dbReference type="Pfam" id="PF11136">
    <property type="entry name" value="DUF2889"/>
    <property type="match status" value="1"/>
</dbReference>
<gene>
    <name evidence="1" type="ORF">R9Z33_23545</name>
</gene>
<protein>
    <submittedName>
        <fullName evidence="1">DUF2889 domain-containing protein</fullName>
    </submittedName>
</protein>
<accession>A0ABZ0PHH7</accession>
<dbReference type="InterPro" id="IPR021312">
    <property type="entry name" value="DUF2889"/>
</dbReference>
<dbReference type="RefSeq" id="WP_318649017.1">
    <property type="nucleotide sequence ID" value="NZ_CP137852.1"/>
</dbReference>
<sequence length="197" mass="21653">MPLSAPAPRKLEHLRDIQLRGYVREDGLVDIEAHLTDTKTYGFPSEHRGQVGPGDPIHGMWVRMTINEDMLIIACEAASDHTPFAVCTGATPAFAKLAGLTIGPGFNRAVNERVGGVLGCTHLREVLAQMGTVAFQTMWPLRNRRQAAQRKAEAAGAPRKRPALLGTCHAYAPDSPVVRKKWPEWSDLAEKREETPI</sequence>